<protein>
    <submittedName>
        <fullName evidence="2">Uncharacterized protein</fullName>
    </submittedName>
</protein>
<comment type="caution">
    <text evidence="2">The sequence shown here is derived from an EMBL/GenBank/DDBJ whole genome shotgun (WGS) entry which is preliminary data.</text>
</comment>
<feature type="region of interest" description="Disordered" evidence="1">
    <location>
        <begin position="412"/>
        <end position="433"/>
    </location>
</feature>
<dbReference type="AlphaFoldDB" id="A0A2K3Q881"/>
<dbReference type="STRING" id="45235.A0A2K3Q881"/>
<accession>A0A2K3Q881</accession>
<organism evidence="2 3">
    <name type="scientific">Tolypocladium capitatum</name>
    <dbReference type="NCBI Taxonomy" id="45235"/>
    <lineage>
        <taxon>Eukaryota</taxon>
        <taxon>Fungi</taxon>
        <taxon>Dikarya</taxon>
        <taxon>Ascomycota</taxon>
        <taxon>Pezizomycotina</taxon>
        <taxon>Sordariomycetes</taxon>
        <taxon>Hypocreomycetidae</taxon>
        <taxon>Hypocreales</taxon>
        <taxon>Ophiocordycipitaceae</taxon>
        <taxon>Tolypocladium</taxon>
    </lineage>
</organism>
<feature type="compositionally biased region" description="Low complexity" evidence="1">
    <location>
        <begin position="420"/>
        <end position="433"/>
    </location>
</feature>
<dbReference type="OrthoDB" id="4174112at2759"/>
<proteinExistence type="predicted"/>
<reference evidence="2 3" key="1">
    <citation type="submission" date="2017-08" db="EMBL/GenBank/DDBJ databases">
        <title>Harnessing the power of phylogenomics to disentangle the directionality and signatures of interkingdom host jumping in the parasitic fungal genus Tolypocladium.</title>
        <authorList>
            <person name="Quandt C.A."/>
            <person name="Patterson W."/>
            <person name="Spatafora J.W."/>
        </authorList>
    </citation>
    <scope>NUCLEOTIDE SEQUENCE [LARGE SCALE GENOMIC DNA]</scope>
    <source>
        <strain evidence="2 3">CBS 113982</strain>
    </source>
</reference>
<feature type="compositionally biased region" description="Low complexity" evidence="1">
    <location>
        <begin position="1"/>
        <end position="32"/>
    </location>
</feature>
<evidence type="ECO:0000313" key="2">
    <source>
        <dbReference type="EMBL" id="PNY23772.1"/>
    </source>
</evidence>
<dbReference type="InterPro" id="IPR022190">
    <property type="entry name" value="DUF3716"/>
</dbReference>
<sequence length="433" mass="46637">MASRGGKTAGKVSKSASGSRRGSRQSSLLLSAREQLQGVVQTQADNNASELRISVSPEPSETSGGEDGHAQHSNAFTAVNAPAAGNAPAAAHDSVESVLLRHALDEGYHNHSQQEQQQLQQMNLNESTQTQQASFPGAQDQQPVTGEHVVIAAYGNAVKIDSALCKKLASEPALRDPIQRRADQKLNIERRSNVEALLAHVTGEEAPKACKNCHKGHGPWTTCVVYDGQMCGSCSNCWFNASGSRCTFHENNNPQPQAQYQRQQSPSGPAPAAARQPHQEQEQQQQQQQPASAMTYQLHQSAVAPAPPAPSAPPAPLMPPAQIQAAAANYANSITLSQLHGSDIAQWRMADAARRAVNRGWEGMGNISRRQRYIARIEAAAKELGMRIAEYDEYMRSPEGIDEGIAEERAAQELRDAEARAQAQAQQEQADAS</sequence>
<feature type="region of interest" description="Disordered" evidence="1">
    <location>
        <begin position="253"/>
        <end position="318"/>
    </location>
</feature>
<evidence type="ECO:0000313" key="3">
    <source>
        <dbReference type="Proteomes" id="UP000236621"/>
    </source>
</evidence>
<dbReference type="Pfam" id="PF12511">
    <property type="entry name" value="DUF3716"/>
    <property type="match status" value="1"/>
</dbReference>
<feature type="compositionally biased region" description="Pro residues" evidence="1">
    <location>
        <begin position="305"/>
        <end position="318"/>
    </location>
</feature>
<dbReference type="Proteomes" id="UP000236621">
    <property type="component" value="Unassembled WGS sequence"/>
</dbReference>
<name>A0A2K3Q881_9HYPO</name>
<dbReference type="EMBL" id="NRSZ01001048">
    <property type="protein sequence ID" value="PNY23772.1"/>
    <property type="molecule type" value="Genomic_DNA"/>
</dbReference>
<evidence type="ECO:0000256" key="1">
    <source>
        <dbReference type="SAM" id="MobiDB-lite"/>
    </source>
</evidence>
<feature type="compositionally biased region" description="Polar residues" evidence="1">
    <location>
        <begin position="38"/>
        <end position="49"/>
    </location>
</feature>
<feature type="region of interest" description="Disordered" evidence="1">
    <location>
        <begin position="1"/>
        <end position="71"/>
    </location>
</feature>
<keyword evidence="3" id="KW-1185">Reference proteome</keyword>
<gene>
    <name evidence="2" type="ORF">TCAP_06287</name>
</gene>
<feature type="compositionally biased region" description="Low complexity" evidence="1">
    <location>
        <begin position="253"/>
        <end position="291"/>
    </location>
</feature>